<comment type="caution">
    <text evidence="1">The sequence shown here is derived from an EMBL/GenBank/DDBJ whole genome shotgun (WGS) entry which is preliminary data.</text>
</comment>
<keyword evidence="2" id="KW-1185">Reference proteome</keyword>
<sequence length="413" mass="44530">ADEVAALDLETNEGRSSALEATLLSGLSIFQRFFANPSCLATKHAVFASLTLCLSELPAYFGGAQAVEPGSDEVPELRENWLFDATQCDLLFKGRLSEIDWFGPLGALGLMNLDASEPFVGCPADQLFIVESVLEQIIPFVKTTMIAAGWAPEAAGGYTLVALFQKQLSHLKWIRKQGELEIGTLLPHAQKIFVEALRACDVSHARMLAHPEPADAKLSWHLAFDGPYDKEIKSKMAGAAPIIHMRRAFPGLLPPSTPRSLAGANDALALCPHWGEPGHTSLASEKHVAPKNFDGAYVCRHFAKAALKADGDEEGNKKKKAKFANSIPFDFFSGDPRGPVDLRSLATAQLVALGELTASGVVLFFVTYLLQPLVFAHVNGFQVLGAELPAAAGRATPMRLLERWAELAFSADA</sequence>
<dbReference type="Proteomes" id="UP000037460">
    <property type="component" value="Unassembled WGS sequence"/>
</dbReference>
<gene>
    <name evidence="1" type="ORF">Ctob_016645</name>
</gene>
<feature type="non-terminal residue" evidence="1">
    <location>
        <position position="1"/>
    </location>
</feature>
<dbReference type="EMBL" id="JWZX01001273">
    <property type="protein sequence ID" value="KOO34273.1"/>
    <property type="molecule type" value="Genomic_DNA"/>
</dbReference>
<feature type="non-terminal residue" evidence="1">
    <location>
        <position position="413"/>
    </location>
</feature>
<evidence type="ECO:0000313" key="2">
    <source>
        <dbReference type="Proteomes" id="UP000037460"/>
    </source>
</evidence>
<dbReference type="AlphaFoldDB" id="A0A0M0K798"/>
<proteinExistence type="predicted"/>
<evidence type="ECO:0000313" key="1">
    <source>
        <dbReference type="EMBL" id="KOO34273.1"/>
    </source>
</evidence>
<protein>
    <submittedName>
        <fullName evidence="1">Uncharacterized protein</fullName>
    </submittedName>
</protein>
<organism evidence="1 2">
    <name type="scientific">Chrysochromulina tobinii</name>
    <dbReference type="NCBI Taxonomy" id="1460289"/>
    <lineage>
        <taxon>Eukaryota</taxon>
        <taxon>Haptista</taxon>
        <taxon>Haptophyta</taxon>
        <taxon>Prymnesiophyceae</taxon>
        <taxon>Prymnesiales</taxon>
        <taxon>Chrysochromulinaceae</taxon>
        <taxon>Chrysochromulina</taxon>
    </lineage>
</organism>
<name>A0A0M0K798_9EUKA</name>
<reference evidence="2" key="1">
    <citation type="journal article" date="2015" name="PLoS Genet.">
        <title>Genome Sequence and Transcriptome Analyses of Chrysochromulina tobin: Metabolic Tools for Enhanced Algal Fitness in the Prominent Order Prymnesiales (Haptophyceae).</title>
        <authorList>
            <person name="Hovde B.T."/>
            <person name="Deodato C.R."/>
            <person name="Hunsperger H.M."/>
            <person name="Ryken S.A."/>
            <person name="Yost W."/>
            <person name="Jha R.K."/>
            <person name="Patterson J."/>
            <person name="Monnat R.J. Jr."/>
            <person name="Barlow S.B."/>
            <person name="Starkenburg S.R."/>
            <person name="Cattolico R.A."/>
        </authorList>
    </citation>
    <scope>NUCLEOTIDE SEQUENCE</scope>
    <source>
        <strain evidence="2">CCMP291</strain>
    </source>
</reference>
<accession>A0A0M0K798</accession>